<evidence type="ECO:0000313" key="2">
    <source>
        <dbReference type="Proteomes" id="UP001597262"/>
    </source>
</evidence>
<gene>
    <name evidence="1" type="ORF">ACFQ3W_11145</name>
</gene>
<dbReference type="Proteomes" id="UP001597262">
    <property type="component" value="Unassembled WGS sequence"/>
</dbReference>
<reference evidence="2" key="1">
    <citation type="journal article" date="2019" name="Int. J. Syst. Evol. Microbiol.">
        <title>The Global Catalogue of Microorganisms (GCM) 10K type strain sequencing project: providing services to taxonomists for standard genome sequencing and annotation.</title>
        <authorList>
            <consortium name="The Broad Institute Genomics Platform"/>
            <consortium name="The Broad Institute Genome Sequencing Center for Infectious Disease"/>
            <person name="Wu L."/>
            <person name="Ma J."/>
        </authorList>
    </citation>
    <scope>NUCLEOTIDE SEQUENCE [LARGE SCALE GENOMIC DNA]</scope>
    <source>
        <strain evidence="2">CCUG 59189</strain>
    </source>
</reference>
<name>A0ABW3RXG8_9BACL</name>
<sequence length="74" mass="8700">MVKTEKYGPHQVITYPDGIVLVYCVGRTTTWYTQRGNRYYYEEESTNVRNMGNALRRIGRVKFEEIHRLIVTAG</sequence>
<evidence type="ECO:0000313" key="1">
    <source>
        <dbReference type="EMBL" id="MFD1176851.1"/>
    </source>
</evidence>
<proteinExistence type="predicted"/>
<dbReference type="RefSeq" id="WP_379319293.1">
    <property type="nucleotide sequence ID" value="NZ_JBHTLM010000006.1"/>
</dbReference>
<comment type="caution">
    <text evidence="1">The sequence shown here is derived from an EMBL/GenBank/DDBJ whole genome shotgun (WGS) entry which is preliminary data.</text>
</comment>
<accession>A0ABW3RXG8</accession>
<keyword evidence="2" id="KW-1185">Reference proteome</keyword>
<dbReference type="EMBL" id="JBHTLM010000006">
    <property type="protein sequence ID" value="MFD1176851.1"/>
    <property type="molecule type" value="Genomic_DNA"/>
</dbReference>
<protein>
    <submittedName>
        <fullName evidence="1">Uncharacterized protein</fullName>
    </submittedName>
</protein>
<organism evidence="1 2">
    <name type="scientific">Paenibacillus puldeungensis</name>
    <dbReference type="NCBI Taxonomy" id="696536"/>
    <lineage>
        <taxon>Bacteria</taxon>
        <taxon>Bacillati</taxon>
        <taxon>Bacillota</taxon>
        <taxon>Bacilli</taxon>
        <taxon>Bacillales</taxon>
        <taxon>Paenibacillaceae</taxon>
        <taxon>Paenibacillus</taxon>
    </lineage>
</organism>